<name>A0A498KN94_MALDO</name>
<dbReference type="EMBL" id="RDQH01000327">
    <property type="protein sequence ID" value="RXI08986.1"/>
    <property type="molecule type" value="Genomic_DNA"/>
</dbReference>
<dbReference type="Proteomes" id="UP000290289">
    <property type="component" value="Chromosome 1"/>
</dbReference>
<sequence>MQIIYYCGTLNLCGCFNGSSWSQRYVVNEGKNKMLHIENGGILLKSKEEELNYFIAELRINHASLPEKFMKVMKLDCSKKHNSNGWFNQTPIVDQTITQTPIAEQTMNQTLISEQTGNEEVQ</sequence>
<reference evidence="1 2" key="1">
    <citation type="submission" date="2018-10" db="EMBL/GenBank/DDBJ databases">
        <title>A high-quality apple genome assembly.</title>
        <authorList>
            <person name="Hu J."/>
        </authorList>
    </citation>
    <scope>NUCLEOTIDE SEQUENCE [LARGE SCALE GENOMIC DNA]</scope>
    <source>
        <strain evidence="2">cv. HFTH1</strain>
        <tissue evidence="1">Young leaf</tissue>
    </source>
</reference>
<protein>
    <submittedName>
        <fullName evidence="1">Uncharacterized protein</fullName>
    </submittedName>
</protein>
<evidence type="ECO:0000313" key="2">
    <source>
        <dbReference type="Proteomes" id="UP000290289"/>
    </source>
</evidence>
<gene>
    <name evidence="1" type="ORF">DVH24_023130</name>
</gene>
<comment type="caution">
    <text evidence="1">The sequence shown here is derived from an EMBL/GenBank/DDBJ whole genome shotgun (WGS) entry which is preliminary data.</text>
</comment>
<proteinExistence type="predicted"/>
<evidence type="ECO:0000313" key="1">
    <source>
        <dbReference type="EMBL" id="RXI08986.1"/>
    </source>
</evidence>
<accession>A0A498KN94</accession>
<organism evidence="1 2">
    <name type="scientific">Malus domestica</name>
    <name type="common">Apple</name>
    <name type="synonym">Pyrus malus</name>
    <dbReference type="NCBI Taxonomy" id="3750"/>
    <lineage>
        <taxon>Eukaryota</taxon>
        <taxon>Viridiplantae</taxon>
        <taxon>Streptophyta</taxon>
        <taxon>Embryophyta</taxon>
        <taxon>Tracheophyta</taxon>
        <taxon>Spermatophyta</taxon>
        <taxon>Magnoliopsida</taxon>
        <taxon>eudicotyledons</taxon>
        <taxon>Gunneridae</taxon>
        <taxon>Pentapetalae</taxon>
        <taxon>rosids</taxon>
        <taxon>fabids</taxon>
        <taxon>Rosales</taxon>
        <taxon>Rosaceae</taxon>
        <taxon>Amygdaloideae</taxon>
        <taxon>Maleae</taxon>
        <taxon>Malus</taxon>
    </lineage>
</organism>
<dbReference type="AlphaFoldDB" id="A0A498KN94"/>
<keyword evidence="2" id="KW-1185">Reference proteome</keyword>